<organism evidence="6">
    <name type="scientific">Oikopleura dioica</name>
    <name type="common">Tunicate</name>
    <dbReference type="NCBI Taxonomy" id="34765"/>
    <lineage>
        <taxon>Eukaryota</taxon>
        <taxon>Metazoa</taxon>
        <taxon>Chordata</taxon>
        <taxon>Tunicata</taxon>
        <taxon>Appendicularia</taxon>
        <taxon>Copelata</taxon>
        <taxon>Oikopleuridae</taxon>
        <taxon>Oikopleura</taxon>
    </lineage>
</organism>
<dbReference type="PROSITE" id="PS50023">
    <property type="entry name" value="LIM_DOMAIN_2"/>
    <property type="match status" value="3"/>
</dbReference>
<dbReference type="GO" id="GO:0098609">
    <property type="term" value="P:cell-cell adhesion"/>
    <property type="evidence" value="ECO:0007669"/>
    <property type="project" value="TreeGrafter"/>
</dbReference>
<dbReference type="GO" id="GO:2001046">
    <property type="term" value="P:positive regulation of integrin-mediated signaling pathway"/>
    <property type="evidence" value="ECO:0007669"/>
    <property type="project" value="TreeGrafter"/>
</dbReference>
<dbReference type="PANTHER" id="PTHR24210">
    <property type="entry name" value="LIM DOMAIN-CONTAINING PROTEIN"/>
    <property type="match status" value="1"/>
</dbReference>
<feature type="domain" description="LIM zinc-binding" evidence="5">
    <location>
        <begin position="210"/>
        <end position="270"/>
    </location>
</feature>
<reference evidence="6" key="1">
    <citation type="journal article" date="2010" name="Science">
        <title>Plasticity of animal genome architecture unmasked by rapid evolution of a pelagic tunicate.</title>
        <authorList>
            <person name="Denoeud F."/>
            <person name="Henriet S."/>
            <person name="Mungpakdee S."/>
            <person name="Aury J.M."/>
            <person name="Da Silva C."/>
            <person name="Brinkmann H."/>
            <person name="Mikhaleva J."/>
            <person name="Olsen L.C."/>
            <person name="Jubin C."/>
            <person name="Canestro C."/>
            <person name="Bouquet J.M."/>
            <person name="Danks G."/>
            <person name="Poulain J."/>
            <person name="Campsteijn C."/>
            <person name="Adamski M."/>
            <person name="Cross I."/>
            <person name="Yadetie F."/>
            <person name="Muffato M."/>
            <person name="Louis A."/>
            <person name="Butcher S."/>
            <person name="Tsagkogeorga G."/>
            <person name="Konrad A."/>
            <person name="Singh S."/>
            <person name="Jensen M.F."/>
            <person name="Cong E.H."/>
            <person name="Eikeseth-Otteraa H."/>
            <person name="Noel B."/>
            <person name="Anthouard V."/>
            <person name="Porcel B.M."/>
            <person name="Kachouri-Lafond R."/>
            <person name="Nishino A."/>
            <person name="Ugolini M."/>
            <person name="Chourrout P."/>
            <person name="Nishida H."/>
            <person name="Aasland R."/>
            <person name="Huzurbazar S."/>
            <person name="Westhof E."/>
            <person name="Delsuc F."/>
            <person name="Lehrach H."/>
            <person name="Reinhardt R."/>
            <person name="Weissenbach J."/>
            <person name="Roy S.W."/>
            <person name="Artiguenave F."/>
            <person name="Postlethwait J.H."/>
            <person name="Manak J.R."/>
            <person name="Thompson E.M."/>
            <person name="Jaillon O."/>
            <person name="Du Pasquier L."/>
            <person name="Boudinot P."/>
            <person name="Liberles D.A."/>
            <person name="Volff J.N."/>
            <person name="Philippe H."/>
            <person name="Lenhard B."/>
            <person name="Roest Crollius H."/>
            <person name="Wincker P."/>
            <person name="Chourrout D."/>
        </authorList>
    </citation>
    <scope>NUCLEOTIDE SEQUENCE [LARGE SCALE GENOMIC DNA]</scope>
</reference>
<gene>
    <name evidence="6" type="ORF">GSOID_T00021268001</name>
</gene>
<keyword evidence="3 4" id="KW-0440">LIM domain</keyword>
<protein>
    <recommendedName>
        <fullName evidence="5">LIM zinc-binding domain-containing protein</fullName>
    </recommendedName>
</protein>
<dbReference type="GO" id="GO:0045216">
    <property type="term" value="P:cell-cell junction organization"/>
    <property type="evidence" value="ECO:0007669"/>
    <property type="project" value="TreeGrafter"/>
</dbReference>
<evidence type="ECO:0000256" key="3">
    <source>
        <dbReference type="ARBA" id="ARBA00023038"/>
    </source>
</evidence>
<dbReference type="GO" id="GO:0005911">
    <property type="term" value="C:cell-cell junction"/>
    <property type="evidence" value="ECO:0007669"/>
    <property type="project" value="TreeGrafter"/>
</dbReference>
<dbReference type="Gene3D" id="2.10.110.10">
    <property type="entry name" value="Cysteine Rich Protein"/>
    <property type="match status" value="5"/>
</dbReference>
<dbReference type="SUPFAM" id="SSF57716">
    <property type="entry name" value="Glucocorticoid receptor-like (DNA-binding domain)"/>
    <property type="match status" value="4"/>
</dbReference>
<evidence type="ECO:0000259" key="5">
    <source>
        <dbReference type="PROSITE" id="PS50023"/>
    </source>
</evidence>
<dbReference type="FunFam" id="2.10.110.10:FF:000009">
    <property type="entry name" value="Paxillin isoform 1"/>
    <property type="match status" value="1"/>
</dbReference>
<keyword evidence="1 4" id="KW-0479">Metal-binding</keyword>
<dbReference type="PROSITE" id="PS00478">
    <property type="entry name" value="LIM_DOMAIN_1"/>
    <property type="match status" value="2"/>
</dbReference>
<evidence type="ECO:0000256" key="1">
    <source>
        <dbReference type="ARBA" id="ARBA00022723"/>
    </source>
</evidence>
<dbReference type="Pfam" id="PF00412">
    <property type="entry name" value="LIM"/>
    <property type="match status" value="4"/>
</dbReference>
<evidence type="ECO:0000256" key="2">
    <source>
        <dbReference type="ARBA" id="ARBA00022833"/>
    </source>
</evidence>
<dbReference type="GO" id="GO:0046872">
    <property type="term" value="F:metal ion binding"/>
    <property type="evidence" value="ECO:0007669"/>
    <property type="project" value="UniProtKB-KW"/>
</dbReference>
<dbReference type="AlphaFoldDB" id="E4YCU7"/>
<dbReference type="PANTHER" id="PTHR24210:SF0">
    <property type="entry name" value="LIM DOMAIN-CONTAINING PROTEIN"/>
    <property type="match status" value="1"/>
</dbReference>
<dbReference type="InterPro" id="IPR001781">
    <property type="entry name" value="Znf_LIM"/>
</dbReference>
<dbReference type="SMART" id="SM00132">
    <property type="entry name" value="LIM"/>
    <property type="match status" value="5"/>
</dbReference>
<feature type="domain" description="LIM zinc-binding" evidence="5">
    <location>
        <begin position="23"/>
        <end position="85"/>
    </location>
</feature>
<sequence length="341" mass="39576">MVQGIPVPRSRSIAQGFRPHKADKCSFCEQRIGDEESFTNYKEESYHKECFCCEQCFRKFSDHDDIYQFEGKKYCENDFRVLYAPICRKCNNFVDGNVVSALNAEWCLECFQCDSIDSDCRAEPGTPLAQYNKKLFCRPCFNLEKSKSEGKPICQKCFNVVEDVPLRWKGDPYHPYHFNCSGCACVMDHTGRDIGGRLYCLPCHDKQGIPICAACRRPVEGRCVNACGKQWHPEHFVCSTCERPFSQSKYFLGPDNMPYCEKHYNIQFGEVCFNCNLPIKDEVISALEKKFCACCFRCYGCNERLSPKQKFVEFDMKPLCKKCFDKFPSELKKRIKKHSKK</sequence>
<dbReference type="GO" id="GO:0005737">
    <property type="term" value="C:cytoplasm"/>
    <property type="evidence" value="ECO:0007669"/>
    <property type="project" value="TreeGrafter"/>
</dbReference>
<dbReference type="EMBL" id="FN654411">
    <property type="protein sequence ID" value="CBY33364.1"/>
    <property type="molecule type" value="Genomic_DNA"/>
</dbReference>
<evidence type="ECO:0000313" key="6">
    <source>
        <dbReference type="EMBL" id="CBY33364.1"/>
    </source>
</evidence>
<name>E4YCU7_OIKDI</name>
<dbReference type="GO" id="GO:1900026">
    <property type="term" value="P:positive regulation of substrate adhesion-dependent cell spreading"/>
    <property type="evidence" value="ECO:0007669"/>
    <property type="project" value="TreeGrafter"/>
</dbReference>
<dbReference type="GO" id="GO:0005925">
    <property type="term" value="C:focal adhesion"/>
    <property type="evidence" value="ECO:0007669"/>
    <property type="project" value="TreeGrafter"/>
</dbReference>
<dbReference type="Proteomes" id="UP000011014">
    <property type="component" value="Unassembled WGS sequence"/>
</dbReference>
<keyword evidence="2 4" id="KW-0862">Zinc</keyword>
<proteinExistence type="predicted"/>
<dbReference type="InterPro" id="IPR017351">
    <property type="entry name" value="PINCH-1-4-like"/>
</dbReference>
<accession>E4YCU7</accession>
<feature type="domain" description="LIM zinc-binding" evidence="5">
    <location>
        <begin position="271"/>
        <end position="330"/>
    </location>
</feature>
<evidence type="ECO:0000256" key="4">
    <source>
        <dbReference type="PROSITE-ProRule" id="PRU00125"/>
    </source>
</evidence>